<keyword evidence="2" id="KW-0732">Signal</keyword>
<dbReference type="AlphaFoldDB" id="A0A081NMW4"/>
<evidence type="ECO:0000256" key="4">
    <source>
        <dbReference type="ARBA" id="ARBA00023139"/>
    </source>
</evidence>
<dbReference type="eggNOG" id="COG3133">
    <property type="taxonomic scope" value="Bacteria"/>
</dbReference>
<dbReference type="STRING" id="1137799.GZ78_07950"/>
<sequence length="152" mass="15381">MKQAGIVFLLSLSLTGCMTDQTGTTYSASEARQMQTVLFGTVAESRLVKLEGTQGEVGTLAGAAVGGITGSSIGGQRESAIAAVAGAVAGGVLGSMAEKKITAKQGVELTVRLDDGSYVSVVQQVDPAVNFASGDKVKILTQGSTSRVVKVQ</sequence>
<organism evidence="7 8">
    <name type="scientific">Endozoicomonas numazuensis</name>
    <dbReference type="NCBI Taxonomy" id="1137799"/>
    <lineage>
        <taxon>Bacteria</taxon>
        <taxon>Pseudomonadati</taxon>
        <taxon>Pseudomonadota</taxon>
        <taxon>Gammaproteobacteria</taxon>
        <taxon>Oceanospirillales</taxon>
        <taxon>Endozoicomonadaceae</taxon>
        <taxon>Endozoicomonas</taxon>
    </lineage>
</organism>
<comment type="subcellular location">
    <subcellularLocation>
        <location evidence="1">Cell outer membrane</location>
        <topology evidence="1">Lipid-anchor</topology>
    </subcellularLocation>
</comment>
<gene>
    <name evidence="7" type="ORF">GZ78_07950</name>
</gene>
<dbReference type="Pfam" id="PF05433">
    <property type="entry name" value="Rick_17kDa_Anti"/>
    <property type="match status" value="1"/>
</dbReference>
<dbReference type="PANTHER" id="PTHR35603:SF1">
    <property type="entry name" value="OUTER MEMBRANE LIPOPROTEIN SLYB"/>
    <property type="match status" value="1"/>
</dbReference>
<accession>A0A081NMW4</accession>
<keyword evidence="3" id="KW-0472">Membrane</keyword>
<protein>
    <submittedName>
        <fullName evidence="7">Membrane protein</fullName>
    </submittedName>
</protein>
<evidence type="ECO:0000313" key="7">
    <source>
        <dbReference type="EMBL" id="KEQ19787.1"/>
    </source>
</evidence>
<evidence type="ECO:0000256" key="3">
    <source>
        <dbReference type="ARBA" id="ARBA00023136"/>
    </source>
</evidence>
<dbReference type="InterPro" id="IPR051407">
    <property type="entry name" value="Bact_OM_lipoprot/Surf_antigen"/>
</dbReference>
<dbReference type="PROSITE" id="PS51257">
    <property type="entry name" value="PROKAR_LIPOPROTEIN"/>
    <property type="match status" value="1"/>
</dbReference>
<evidence type="ECO:0000256" key="5">
    <source>
        <dbReference type="ARBA" id="ARBA00023288"/>
    </source>
</evidence>
<keyword evidence="8" id="KW-1185">Reference proteome</keyword>
<dbReference type="EMBL" id="JOKH01000001">
    <property type="protein sequence ID" value="KEQ19787.1"/>
    <property type="molecule type" value="Genomic_DNA"/>
</dbReference>
<keyword evidence="4" id="KW-0564">Palmitate</keyword>
<evidence type="ECO:0000259" key="6">
    <source>
        <dbReference type="Pfam" id="PF05433"/>
    </source>
</evidence>
<dbReference type="PANTHER" id="PTHR35603">
    <property type="match status" value="1"/>
</dbReference>
<keyword evidence="5" id="KW-0449">Lipoprotein</keyword>
<evidence type="ECO:0000256" key="1">
    <source>
        <dbReference type="ARBA" id="ARBA00004459"/>
    </source>
</evidence>
<evidence type="ECO:0000256" key="2">
    <source>
        <dbReference type="ARBA" id="ARBA00022729"/>
    </source>
</evidence>
<dbReference type="Proteomes" id="UP000028073">
    <property type="component" value="Unassembled WGS sequence"/>
</dbReference>
<comment type="caution">
    <text evidence="7">The sequence shown here is derived from an EMBL/GenBank/DDBJ whole genome shotgun (WGS) entry which is preliminary data.</text>
</comment>
<evidence type="ECO:0000313" key="8">
    <source>
        <dbReference type="Proteomes" id="UP000028073"/>
    </source>
</evidence>
<name>A0A081NMW4_9GAMM</name>
<proteinExistence type="predicted"/>
<reference evidence="7 8" key="1">
    <citation type="submission" date="2014-06" db="EMBL/GenBank/DDBJ databases">
        <title>Whole Genome Sequences of Three Symbiotic Endozoicomonas Bacteria.</title>
        <authorList>
            <person name="Neave M.J."/>
            <person name="Apprill A."/>
            <person name="Voolstra C.R."/>
        </authorList>
    </citation>
    <scope>NUCLEOTIDE SEQUENCE [LARGE SCALE GENOMIC DNA]</scope>
    <source>
        <strain evidence="7 8">DSM 25634</strain>
    </source>
</reference>
<feature type="domain" description="Glycine zipper 2TM" evidence="6">
    <location>
        <begin position="57"/>
        <end position="97"/>
    </location>
</feature>
<dbReference type="InterPro" id="IPR008816">
    <property type="entry name" value="Gly_zipper_2TM_dom"/>
</dbReference>
<dbReference type="GO" id="GO:0009279">
    <property type="term" value="C:cell outer membrane"/>
    <property type="evidence" value="ECO:0007669"/>
    <property type="project" value="UniProtKB-SubCell"/>
</dbReference>